<dbReference type="GO" id="GO:0003677">
    <property type="term" value="F:DNA binding"/>
    <property type="evidence" value="ECO:0007669"/>
    <property type="project" value="InterPro"/>
</dbReference>
<dbReference type="InterPro" id="IPR023372">
    <property type="entry name" value="Rest_endonuc_II_EcoRII_N"/>
</dbReference>
<keyword evidence="3" id="KW-0378">Hydrolase</keyword>
<dbReference type="SUPFAM" id="SSF101936">
    <property type="entry name" value="DNA-binding pseudobarrel domain"/>
    <property type="match status" value="1"/>
</dbReference>
<evidence type="ECO:0000313" key="3">
    <source>
        <dbReference type="EMBL" id="XCI29202.1"/>
    </source>
</evidence>
<proteinExistence type="predicted"/>
<keyword evidence="3" id="KW-0540">Nuclease</keyword>
<evidence type="ECO:0000259" key="1">
    <source>
        <dbReference type="Pfam" id="PF09019"/>
    </source>
</evidence>
<name>A0AAU8HUZ8_9FIRM</name>
<dbReference type="RefSeq" id="WP_353893750.1">
    <property type="nucleotide sequence ID" value="NZ_CP159485.1"/>
</dbReference>
<protein>
    <submittedName>
        <fullName evidence="3">Type II restriction endonuclease</fullName>
    </submittedName>
</protein>
<dbReference type="InterPro" id="IPR015109">
    <property type="entry name" value="Restrct_endonuc_II_EcoRII_C"/>
</dbReference>
<organism evidence="3">
    <name type="scientific">Proteinivorax hydrogeniformans</name>
    <dbReference type="NCBI Taxonomy" id="1826727"/>
    <lineage>
        <taxon>Bacteria</taxon>
        <taxon>Bacillati</taxon>
        <taxon>Bacillota</taxon>
        <taxon>Clostridia</taxon>
        <taxon>Eubacteriales</taxon>
        <taxon>Proteinivoracaceae</taxon>
        <taxon>Proteinivorax</taxon>
    </lineage>
</organism>
<dbReference type="REBASE" id="849042">
    <property type="entry name" value="PhyZ710ORF510P"/>
</dbReference>
<dbReference type="SUPFAM" id="SSF52980">
    <property type="entry name" value="Restriction endonuclease-like"/>
    <property type="match status" value="1"/>
</dbReference>
<dbReference type="Pfam" id="PF09217">
    <property type="entry name" value="EcoRII-N"/>
    <property type="match status" value="1"/>
</dbReference>
<reference evidence="3" key="1">
    <citation type="journal article" date="2018" name="Antonie Van Leeuwenhoek">
        <title>Proteinivorax hydrogeniformans sp. nov., an anaerobic, haloalkaliphilic bacterium fermenting proteinaceous compounds with high hydrogen production.</title>
        <authorList>
            <person name="Boltyanskaya Y."/>
            <person name="Detkova E."/>
            <person name="Pimenov N."/>
            <person name="Kevbrin V."/>
        </authorList>
    </citation>
    <scope>NUCLEOTIDE SEQUENCE</scope>
    <source>
        <strain evidence="3">Z-710</strain>
    </source>
</reference>
<dbReference type="InterPro" id="IPR011335">
    <property type="entry name" value="Restrct_endonuc-II-like"/>
</dbReference>
<dbReference type="Gene3D" id="3.40.91.80">
    <property type="match status" value="1"/>
</dbReference>
<dbReference type="Pfam" id="PF09019">
    <property type="entry name" value="EcoRII-C"/>
    <property type="match status" value="1"/>
</dbReference>
<feature type="domain" description="Restriction endonuclease type II EcoRII C-terminal" evidence="1">
    <location>
        <begin position="212"/>
        <end position="375"/>
    </location>
</feature>
<dbReference type="InterPro" id="IPR038365">
    <property type="entry name" value="EcoRII_C_sf"/>
</dbReference>
<dbReference type="GO" id="GO:0009036">
    <property type="term" value="F:type II site-specific deoxyribonuclease activity"/>
    <property type="evidence" value="ECO:0007669"/>
    <property type="project" value="InterPro"/>
</dbReference>
<evidence type="ECO:0000259" key="2">
    <source>
        <dbReference type="Pfam" id="PF09217"/>
    </source>
</evidence>
<reference evidence="3" key="2">
    <citation type="submission" date="2024-06" db="EMBL/GenBank/DDBJ databases">
        <authorList>
            <person name="Petrova K.O."/>
            <person name="Toshchakov S.V."/>
            <person name="Boltjanskaja Y.V."/>
            <person name="Kevbrin V.V."/>
        </authorList>
    </citation>
    <scope>NUCLEOTIDE SEQUENCE</scope>
    <source>
        <strain evidence="3">Z-710</strain>
    </source>
</reference>
<gene>
    <name evidence="3" type="ORF">PRVXH_000511</name>
</gene>
<dbReference type="InterPro" id="IPR015300">
    <property type="entry name" value="DNA-bd_pseudobarrel_sf"/>
</dbReference>
<feature type="domain" description="Restriction endonuclease type II EcoRII N-terminal" evidence="2">
    <location>
        <begin position="16"/>
        <end position="135"/>
    </location>
</feature>
<sequence length="383" mass="44485">MSAILDKAIDACRNNSLAFCKFVSANDVGATGTHQAGIYIPKNSYEILFDRPGVKGENKDKYVKIRWQDDFETDSRFIWYGRGTRSEYRVTRFGKGFPFLQDEYLGDLFVLVKVGHEFYTGFVISGDEEIESFLSAFSMSPSDTNALIKRKSIQTLEEIFLNYLGNLQSDFPTTYELAKAAREIYIKIKQGKKLSSADKTIIQWLDIEYQLFKAIENDRYKDIISKPFESVDELIRCANTMLNRRKSRAGRSLEHHLEALFNCYRISYSAQARTEGNKKPDFIFPSEEAYHNLSFPQEHLTFLGAKTTCKDRWRQILNEADRIENKHLLTLQQGISKNQLMEMEQNKVTLVVPKDYISSFPSEFRTKILTIEVFLKMLMERKR</sequence>
<dbReference type="AlphaFoldDB" id="A0AAU8HUZ8"/>
<dbReference type="Gene3D" id="2.40.330.10">
    <property type="entry name" value="DNA-binding pseudobarrel domain"/>
    <property type="match status" value="1"/>
</dbReference>
<accession>A0AAU8HUZ8</accession>
<keyword evidence="3" id="KW-0255">Endonuclease</keyword>
<dbReference type="EMBL" id="CP159485">
    <property type="protein sequence ID" value="XCI29202.1"/>
    <property type="molecule type" value="Genomic_DNA"/>
</dbReference>
<dbReference type="GO" id="GO:0009307">
    <property type="term" value="P:DNA restriction-modification system"/>
    <property type="evidence" value="ECO:0007669"/>
    <property type="project" value="InterPro"/>
</dbReference>